<keyword evidence="1" id="KW-1133">Transmembrane helix</keyword>
<gene>
    <name evidence="2" type="ORF">BPO_2158</name>
</gene>
<organism evidence="2 3">
    <name type="scientific">Bergeyella porcorum</name>
    <dbReference type="NCBI Taxonomy" id="1735111"/>
    <lineage>
        <taxon>Bacteria</taxon>
        <taxon>Pseudomonadati</taxon>
        <taxon>Bacteroidota</taxon>
        <taxon>Flavobacteriia</taxon>
        <taxon>Flavobacteriales</taxon>
        <taxon>Weeksellaceae</taxon>
        <taxon>Bergeyella</taxon>
    </lineage>
</organism>
<sequence>MKTHLYIYGFLVFIFILYNAWFQVEDEKLNTIINILLSSILFLYIGYLAYIALKKIKKASKK</sequence>
<evidence type="ECO:0000256" key="1">
    <source>
        <dbReference type="SAM" id="Phobius"/>
    </source>
</evidence>
<proteinExistence type="predicted"/>
<dbReference type="KEGG" id="bpor:BPO_2158"/>
<protein>
    <submittedName>
        <fullName evidence="2">Uncharacterized protein</fullName>
    </submittedName>
</protein>
<feature type="transmembrane region" description="Helical" evidence="1">
    <location>
        <begin position="5"/>
        <end position="21"/>
    </location>
</feature>
<evidence type="ECO:0000313" key="3">
    <source>
        <dbReference type="Proteomes" id="UP001432059"/>
    </source>
</evidence>
<accession>A0AAU0F7M8</accession>
<dbReference type="RefSeq" id="WP_327984146.1">
    <property type="nucleotide sequence ID" value="NZ_CP136426.1"/>
</dbReference>
<reference evidence="2" key="1">
    <citation type="submission" date="2023-10" db="EMBL/GenBank/DDBJ databases">
        <title>Characterization and whole genome sequencing of a novel strain of Bergeyella porcorum QD2021 isolated from pig.</title>
        <authorList>
            <person name="Liu G."/>
            <person name="Chen C."/>
            <person name="Han X."/>
        </authorList>
    </citation>
    <scope>NUCLEOTIDE SEQUENCE</scope>
    <source>
        <strain evidence="2">QD2021</strain>
    </source>
</reference>
<dbReference type="AlphaFoldDB" id="A0AAU0F7M8"/>
<keyword evidence="1" id="KW-0812">Transmembrane</keyword>
<feature type="transmembrane region" description="Helical" evidence="1">
    <location>
        <begin position="33"/>
        <end position="53"/>
    </location>
</feature>
<evidence type="ECO:0000313" key="2">
    <source>
        <dbReference type="EMBL" id="WOC52805.1"/>
    </source>
</evidence>
<dbReference type="Proteomes" id="UP001432059">
    <property type="component" value="Chromosome"/>
</dbReference>
<dbReference type="EMBL" id="CP136426">
    <property type="protein sequence ID" value="WOC52805.1"/>
    <property type="molecule type" value="Genomic_DNA"/>
</dbReference>
<keyword evidence="1" id="KW-0472">Membrane</keyword>
<keyword evidence="3" id="KW-1185">Reference proteome</keyword>
<name>A0AAU0F7M8_9FLAO</name>